<feature type="coiled-coil region" evidence="1">
    <location>
        <begin position="80"/>
        <end position="107"/>
    </location>
</feature>
<dbReference type="Proteomes" id="UP000198211">
    <property type="component" value="Unassembled WGS sequence"/>
</dbReference>
<evidence type="ECO:0000313" key="3">
    <source>
        <dbReference type="Proteomes" id="UP000198211"/>
    </source>
</evidence>
<gene>
    <name evidence="2" type="ORF">PHMEG_00021903</name>
</gene>
<proteinExistence type="predicted"/>
<evidence type="ECO:0000256" key="1">
    <source>
        <dbReference type="SAM" id="Coils"/>
    </source>
</evidence>
<name>A0A225VKR1_9STRA</name>
<sequence>MDCQVRHPPNKVLLSNKTIGDVKPRAWQHRRNYVEQDEKDAIASSELQSRRIDSKRKTFPASSALELQRKIRRKYQARYREKQLRTRLALEDDVQRLQMEIKELDYQRLCAPTFIPVEPNVWVIALEYFRIFRHGFKEASLEQSVLAHGFLQKSMAPDVSDGNLQGPKALMQNWELFSSYFDDIHVELKSMRNITEDTLLATTTTSVSISSHTLRSLFPHMNSDGYGGVYGGTWSPLAKQLEGQRLVMQGSVRFYWDSVTNRVVQIRSWSDMLTAILRAVGNLEDVSCVFNGALVTPDCTLR</sequence>
<dbReference type="OrthoDB" id="128953at2759"/>
<dbReference type="EMBL" id="NBNE01004195">
    <property type="protein sequence ID" value="OWZ05922.1"/>
    <property type="molecule type" value="Genomic_DNA"/>
</dbReference>
<keyword evidence="1" id="KW-0175">Coiled coil</keyword>
<dbReference type="AlphaFoldDB" id="A0A225VKR1"/>
<evidence type="ECO:0000313" key="2">
    <source>
        <dbReference type="EMBL" id="OWZ05922.1"/>
    </source>
</evidence>
<accession>A0A225VKR1</accession>
<organism evidence="2 3">
    <name type="scientific">Phytophthora megakarya</name>
    <dbReference type="NCBI Taxonomy" id="4795"/>
    <lineage>
        <taxon>Eukaryota</taxon>
        <taxon>Sar</taxon>
        <taxon>Stramenopiles</taxon>
        <taxon>Oomycota</taxon>
        <taxon>Peronosporomycetes</taxon>
        <taxon>Peronosporales</taxon>
        <taxon>Peronosporaceae</taxon>
        <taxon>Phytophthora</taxon>
    </lineage>
</organism>
<protein>
    <recommendedName>
        <fullName evidence="4">Bzip transcription factor</fullName>
    </recommendedName>
</protein>
<evidence type="ECO:0008006" key="4">
    <source>
        <dbReference type="Google" id="ProtNLM"/>
    </source>
</evidence>
<reference evidence="3" key="1">
    <citation type="submission" date="2017-03" db="EMBL/GenBank/DDBJ databases">
        <title>Phytopthora megakarya and P. palmivora, two closely related causual agents of cacao black pod achieved similar genome size and gene model numbers by different mechanisms.</title>
        <authorList>
            <person name="Ali S."/>
            <person name="Shao J."/>
            <person name="Larry D.J."/>
            <person name="Kronmiller B."/>
            <person name="Shen D."/>
            <person name="Strem M.D."/>
            <person name="Melnick R.L."/>
            <person name="Guiltinan M.J."/>
            <person name="Tyler B.M."/>
            <person name="Meinhardt L.W."/>
            <person name="Bailey B.A."/>
        </authorList>
    </citation>
    <scope>NUCLEOTIDE SEQUENCE [LARGE SCALE GENOMIC DNA]</scope>
    <source>
        <strain evidence="3">zdho120</strain>
    </source>
</reference>
<comment type="caution">
    <text evidence="2">The sequence shown here is derived from an EMBL/GenBank/DDBJ whole genome shotgun (WGS) entry which is preliminary data.</text>
</comment>
<keyword evidence="3" id="KW-1185">Reference proteome</keyword>
<dbReference type="CDD" id="cd14686">
    <property type="entry name" value="bZIP"/>
    <property type="match status" value="1"/>
</dbReference>